<proteinExistence type="predicted"/>
<evidence type="ECO:0000313" key="1">
    <source>
        <dbReference type="EMBL" id="MEJ2900802.1"/>
    </source>
</evidence>
<dbReference type="PANTHER" id="PTHR34822">
    <property type="entry name" value="GRPB DOMAIN PROTEIN (AFU_ORTHOLOGUE AFUA_1G01530)"/>
    <property type="match status" value="1"/>
</dbReference>
<reference evidence="1 2" key="1">
    <citation type="submission" date="2024-03" db="EMBL/GenBank/DDBJ databases">
        <title>Sequence of Lycoming College Course Isolates.</title>
        <authorList>
            <person name="Plotts O."/>
            <person name="Newman J."/>
        </authorList>
    </citation>
    <scope>NUCLEOTIDE SEQUENCE [LARGE SCALE GENOMIC DNA]</scope>
    <source>
        <strain evidence="1 2">CJB-3</strain>
    </source>
</reference>
<dbReference type="PANTHER" id="PTHR34822:SF1">
    <property type="entry name" value="GRPB FAMILY PROTEIN"/>
    <property type="match status" value="1"/>
</dbReference>
<dbReference type="RefSeq" id="WP_288879508.1">
    <property type="nucleotide sequence ID" value="NZ_CBFGNQ010000022.1"/>
</dbReference>
<keyword evidence="2" id="KW-1185">Reference proteome</keyword>
<comment type="caution">
    <text evidence="1">The sequence shown here is derived from an EMBL/GenBank/DDBJ whole genome shotgun (WGS) entry which is preliminary data.</text>
</comment>
<dbReference type="Proteomes" id="UP001378956">
    <property type="component" value="Unassembled WGS sequence"/>
</dbReference>
<dbReference type="InterPro" id="IPR043519">
    <property type="entry name" value="NT_sf"/>
</dbReference>
<sequence length="201" mass="22926">MTSKEVIVVPYSNNWASVFQELSTIFNKYLKDYIIGIEHVGSTSVPGLAAKPIIDLDLVIKDKSNFKEIIRILKELGYNYLGEMGIVGRDAFERMSDLSPADGSGKQWLRHHLYVCTQDSMGLKNHIRFRDYLRSHPEIVIEYGTLKTELAKKYPFDIDSYIDGKTDFIISILAKNGFDDEILQNIKQQNIASKNALIKPH</sequence>
<name>A0ABU8NF23_9SPHI</name>
<dbReference type="InterPro" id="IPR007344">
    <property type="entry name" value="GrpB/CoaE"/>
</dbReference>
<dbReference type="SUPFAM" id="SSF81301">
    <property type="entry name" value="Nucleotidyltransferase"/>
    <property type="match status" value="1"/>
</dbReference>
<protein>
    <submittedName>
        <fullName evidence="1">GrpB family protein</fullName>
    </submittedName>
</protein>
<evidence type="ECO:0000313" key="2">
    <source>
        <dbReference type="Proteomes" id="UP001378956"/>
    </source>
</evidence>
<gene>
    <name evidence="1" type="ORF">WAE58_00110</name>
</gene>
<dbReference type="EMBL" id="JBBEUB010000001">
    <property type="protein sequence ID" value="MEJ2900802.1"/>
    <property type="molecule type" value="Genomic_DNA"/>
</dbReference>
<dbReference type="Pfam" id="PF04229">
    <property type="entry name" value="GrpB"/>
    <property type="match status" value="1"/>
</dbReference>
<accession>A0ABU8NF23</accession>
<organism evidence="1 2">
    <name type="scientific">Pedobacter panaciterrae</name>
    <dbReference type="NCBI Taxonomy" id="363849"/>
    <lineage>
        <taxon>Bacteria</taxon>
        <taxon>Pseudomonadati</taxon>
        <taxon>Bacteroidota</taxon>
        <taxon>Sphingobacteriia</taxon>
        <taxon>Sphingobacteriales</taxon>
        <taxon>Sphingobacteriaceae</taxon>
        <taxon>Pedobacter</taxon>
    </lineage>
</organism>
<dbReference type="Gene3D" id="3.30.460.10">
    <property type="entry name" value="Beta Polymerase, domain 2"/>
    <property type="match status" value="1"/>
</dbReference>